<evidence type="ECO:0000313" key="1">
    <source>
        <dbReference type="EMBL" id="NTF39977.1"/>
    </source>
</evidence>
<name>A0AAE7REA1_9HYPH</name>
<dbReference type="EMBL" id="JAAMCP010000017">
    <property type="protein sequence ID" value="NTF39977.1"/>
    <property type="molecule type" value="Genomic_DNA"/>
</dbReference>
<protein>
    <submittedName>
        <fullName evidence="2">Isocitrate lyase/phosphoenolpyruvate mutase family protein</fullName>
    </submittedName>
</protein>
<organism evidence="2 3">
    <name type="scientific">Agrobacterium rubi</name>
    <dbReference type="NCBI Taxonomy" id="28099"/>
    <lineage>
        <taxon>Bacteria</taxon>
        <taxon>Pseudomonadati</taxon>
        <taxon>Pseudomonadota</taxon>
        <taxon>Alphaproteobacteria</taxon>
        <taxon>Hyphomicrobiales</taxon>
        <taxon>Rhizobiaceae</taxon>
        <taxon>Rhizobium/Agrobacterium group</taxon>
        <taxon>Agrobacterium</taxon>
    </lineage>
</organism>
<dbReference type="AlphaFoldDB" id="A0AAE7REA1"/>
<dbReference type="EMBL" id="CP049211">
    <property type="protein sequence ID" value="QTG03831.1"/>
    <property type="molecule type" value="Genomic_DNA"/>
</dbReference>
<evidence type="ECO:0000313" key="3">
    <source>
        <dbReference type="Proteomes" id="UP000663912"/>
    </source>
</evidence>
<dbReference type="InterPro" id="IPR015813">
    <property type="entry name" value="Pyrv/PenolPyrv_kinase-like_dom"/>
</dbReference>
<reference evidence="2" key="2">
    <citation type="submission" date="2020-02" db="EMBL/GenBank/DDBJ databases">
        <title>Unexpected conservation and global transmission of agrobacterial virulence plasmids.</title>
        <authorList>
            <person name="Weisberg A.J."/>
            <person name="Davis E.W. II"/>
            <person name="Tabima J.R."/>
            <person name="Belcher M.S."/>
            <person name="Miller M."/>
            <person name="Kuo C.-H."/>
            <person name="Loper J.E."/>
            <person name="Grunwald N.J."/>
            <person name="Putnam M.L."/>
            <person name="Chang J.H."/>
        </authorList>
    </citation>
    <scope>NUCLEOTIDE SEQUENCE</scope>
    <source>
        <strain evidence="2">W2/73</strain>
        <plasmid evidence="2">pW2_73_4</plasmid>
    </source>
</reference>
<keyword evidence="2" id="KW-0456">Lyase</keyword>
<reference evidence="1 4" key="1">
    <citation type="journal article" date="2020" name="Science">
        <title>Unexpected conservation and global transmission of agrobacterial virulence plasmids.</title>
        <authorList>
            <person name="Weisberg A.J."/>
            <person name="Davis E.W. 2nd"/>
            <person name="Tabima J."/>
            <person name="Belcher M.S."/>
            <person name="Miller M."/>
            <person name="Kuo C.H."/>
            <person name="Loper J.E."/>
            <person name="Grunwald N.J."/>
            <person name="Putnam M.L."/>
            <person name="Chang J.H."/>
        </authorList>
    </citation>
    <scope>NUCLEOTIDE SEQUENCE [LARGE SCALE GENOMIC DNA]</scope>
    <source>
        <strain evidence="1 4">A19/93</strain>
    </source>
</reference>
<evidence type="ECO:0000313" key="2">
    <source>
        <dbReference type="EMBL" id="QTG03831.1"/>
    </source>
</evidence>
<keyword evidence="2" id="KW-0614">Plasmid</keyword>
<dbReference type="PANTHER" id="PTHR42905">
    <property type="entry name" value="PHOSPHOENOLPYRUVATE CARBOXYLASE"/>
    <property type="match status" value="1"/>
</dbReference>
<dbReference type="RefSeq" id="WP_065700786.1">
    <property type="nucleotide sequence ID" value="NZ_CP049211.1"/>
</dbReference>
<accession>A0AAE7REA1</accession>
<dbReference type="CDD" id="cd00377">
    <property type="entry name" value="ICL_PEPM"/>
    <property type="match status" value="1"/>
</dbReference>
<evidence type="ECO:0000313" key="4">
    <source>
        <dbReference type="Proteomes" id="UP000822331"/>
    </source>
</evidence>
<dbReference type="PANTHER" id="PTHR42905:SF16">
    <property type="entry name" value="CARBOXYPHOSPHONOENOLPYRUVATE PHOSPHONOMUTASE-LIKE PROTEIN (AFU_ORTHOLOGUE AFUA_5G07230)"/>
    <property type="match status" value="1"/>
</dbReference>
<gene>
    <name evidence="1" type="ORF">G6L72_25175</name>
    <name evidence="2" type="ORF">G6M88_25625</name>
</gene>
<dbReference type="KEGG" id="arui:G6M88_25625"/>
<proteinExistence type="predicted"/>
<dbReference type="InterPro" id="IPR039556">
    <property type="entry name" value="ICL/PEPM"/>
</dbReference>
<dbReference type="Proteomes" id="UP000822331">
    <property type="component" value="Unassembled WGS sequence"/>
</dbReference>
<dbReference type="SUPFAM" id="SSF51621">
    <property type="entry name" value="Phosphoenolpyruvate/pyruvate domain"/>
    <property type="match status" value="1"/>
</dbReference>
<dbReference type="Gene3D" id="3.20.20.60">
    <property type="entry name" value="Phosphoenolpyruvate-binding domains"/>
    <property type="match status" value="1"/>
</dbReference>
<dbReference type="InterPro" id="IPR040442">
    <property type="entry name" value="Pyrv_kinase-like_dom_sf"/>
</dbReference>
<dbReference type="Proteomes" id="UP000663912">
    <property type="component" value="Plasmid pW2_73_4"/>
</dbReference>
<keyword evidence="4" id="KW-1185">Reference proteome</keyword>
<sequence>MTTQIENAQHFRSLHIPHNPLVLYNIWDAGSALAVERAGAKAIATSSWSVAAAQGYADGEQLPLEDALTVVARIAKCVKVPVTIDFEGGYAADPEAIGQNVRRLLAYGVVGFNFEDQVVDGPGLYSIKDQLLRIRAARQAADTLGVPAFINARTDVFLKVAQGAAHADLVQEVLAREKAYASVGADGFFIPGLTDKALIRQICEAVSLPVNVMTAGNAEEVRELANLGVGRISFGPAPYIGLVSTFEKDASAFV</sequence>
<dbReference type="Pfam" id="PF13714">
    <property type="entry name" value="PEP_mutase"/>
    <property type="match status" value="1"/>
</dbReference>
<geneLocation type="plasmid" evidence="2 3">
    <name>pW2_73_4</name>
</geneLocation>
<dbReference type="GO" id="GO:0016829">
    <property type="term" value="F:lyase activity"/>
    <property type="evidence" value="ECO:0007669"/>
    <property type="project" value="UniProtKB-KW"/>
</dbReference>